<gene>
    <name evidence="1" type="ORF">ACH5RR_011323</name>
</gene>
<evidence type="ECO:0000313" key="1">
    <source>
        <dbReference type="EMBL" id="KAL3526667.1"/>
    </source>
</evidence>
<proteinExistence type="predicted"/>
<dbReference type="AlphaFoldDB" id="A0ABD3A857"/>
<keyword evidence="2" id="KW-1185">Reference proteome</keyword>
<dbReference type="PANTHER" id="PTHR31050:SF4">
    <property type="entry name" value="DUF1262 FAMILY PROTEIN (DUF1262)"/>
    <property type="match status" value="1"/>
</dbReference>
<accession>A0ABD3A857</accession>
<dbReference type="Proteomes" id="UP001630127">
    <property type="component" value="Unassembled WGS sequence"/>
</dbReference>
<evidence type="ECO:0000313" key="2">
    <source>
        <dbReference type="Proteomes" id="UP001630127"/>
    </source>
</evidence>
<name>A0ABD3A857_9GENT</name>
<evidence type="ECO:0008006" key="3">
    <source>
        <dbReference type="Google" id="ProtNLM"/>
    </source>
</evidence>
<dbReference type="InterPro" id="IPR010683">
    <property type="entry name" value="DUF1262"/>
</dbReference>
<dbReference type="Pfam" id="PF06880">
    <property type="entry name" value="DUF1262"/>
    <property type="match status" value="1"/>
</dbReference>
<dbReference type="EMBL" id="JBJUIK010000005">
    <property type="protein sequence ID" value="KAL3526667.1"/>
    <property type="molecule type" value="Genomic_DNA"/>
</dbReference>
<protein>
    <recommendedName>
        <fullName evidence="3">DUF1262 family protein</fullName>
    </recommendedName>
</protein>
<reference evidence="1 2" key="1">
    <citation type="submission" date="2024-11" db="EMBL/GenBank/DDBJ databases">
        <title>A near-complete genome assembly of Cinchona calisaya.</title>
        <authorList>
            <person name="Lian D.C."/>
            <person name="Zhao X.W."/>
            <person name="Wei L."/>
        </authorList>
    </citation>
    <scope>NUCLEOTIDE SEQUENCE [LARGE SCALE GENOMIC DNA]</scope>
    <source>
        <tissue evidence="1">Nenye</tissue>
    </source>
</reference>
<organism evidence="1 2">
    <name type="scientific">Cinchona calisaya</name>
    <dbReference type="NCBI Taxonomy" id="153742"/>
    <lineage>
        <taxon>Eukaryota</taxon>
        <taxon>Viridiplantae</taxon>
        <taxon>Streptophyta</taxon>
        <taxon>Embryophyta</taxon>
        <taxon>Tracheophyta</taxon>
        <taxon>Spermatophyta</taxon>
        <taxon>Magnoliopsida</taxon>
        <taxon>eudicotyledons</taxon>
        <taxon>Gunneridae</taxon>
        <taxon>Pentapetalae</taxon>
        <taxon>asterids</taxon>
        <taxon>lamiids</taxon>
        <taxon>Gentianales</taxon>
        <taxon>Rubiaceae</taxon>
        <taxon>Cinchonoideae</taxon>
        <taxon>Cinchoneae</taxon>
        <taxon>Cinchona</taxon>
    </lineage>
</organism>
<comment type="caution">
    <text evidence="1">The sequence shown here is derived from an EMBL/GenBank/DDBJ whole genome shotgun (WGS) entry which is preliminary data.</text>
</comment>
<sequence length="390" mass="45611">MFVTRPRSLYRNFPSSLLDRPPPEAPYSGYMVVSDEESEEMDTCCWGICKNSRISRLPFPQDRILKVVHKSEHEQASVLKAWFIPVPGQPLSSNRYYVIKARGFHKGRAYTCSREEDIETCCYNNVRVDLKPKPFDYRDLYQQVEIRPYENGGFYAIPVARNGFPPKFLSKRGWEVHTSHSFRLHLREAQGLHTASLSDLPELDVALFSRRTSPVIIGKWYCPFVFVKERAKVKEQMKTSMFYELTLKQWWERIYSCDNEGDRSNVVVVNACVRRLVTLISGMEAEKEDRDDDNGFIWFKAKARYKKKARVGLSSAIFEKMRWLQESRGWFDGGVEDVRVEGENEIKSENGWRRFGCYVLVESFVLRRLDGSLLINFNFKNTNRFQCKCA</sequence>
<dbReference type="PANTHER" id="PTHR31050">
    <property type="entry name" value="OS08G0413200 PROTEIN"/>
    <property type="match status" value="1"/>
</dbReference>